<dbReference type="Gene3D" id="2.40.70.10">
    <property type="entry name" value="Acid Proteases"/>
    <property type="match status" value="2"/>
</dbReference>
<evidence type="ECO:0000256" key="2">
    <source>
        <dbReference type="ARBA" id="ARBA00007447"/>
    </source>
</evidence>
<evidence type="ECO:0000313" key="11">
    <source>
        <dbReference type="EMBL" id="KAJ4956681.1"/>
    </source>
</evidence>
<dbReference type="AlphaFoldDB" id="A0A9Q0H115"/>
<comment type="caution">
    <text evidence="11">The sequence shown here is derived from an EMBL/GenBank/DDBJ whole genome shotgun (WGS) entry which is preliminary data.</text>
</comment>
<dbReference type="Proteomes" id="UP001141806">
    <property type="component" value="Unassembled WGS sequence"/>
</dbReference>
<evidence type="ECO:0000256" key="1">
    <source>
        <dbReference type="ARBA" id="ARBA00004613"/>
    </source>
</evidence>
<dbReference type="FunFam" id="2.40.70.10:FF:000050">
    <property type="entry name" value="Aspartic proteinase CDR1"/>
    <property type="match status" value="1"/>
</dbReference>
<name>A0A9Q0H115_9MAGN</name>
<dbReference type="InterPro" id="IPR033121">
    <property type="entry name" value="PEPTIDASE_A1"/>
</dbReference>
<dbReference type="InterPro" id="IPR032861">
    <property type="entry name" value="TAXi_N"/>
</dbReference>
<accession>A0A9Q0H115</accession>
<dbReference type="Pfam" id="PF14543">
    <property type="entry name" value="TAXi_N"/>
    <property type="match status" value="1"/>
</dbReference>
<comment type="subcellular location">
    <subcellularLocation>
        <location evidence="1">Secreted</location>
    </subcellularLocation>
</comment>
<evidence type="ECO:0000259" key="10">
    <source>
        <dbReference type="PROSITE" id="PS51767"/>
    </source>
</evidence>
<evidence type="ECO:0000256" key="3">
    <source>
        <dbReference type="ARBA" id="ARBA00022525"/>
    </source>
</evidence>
<sequence>MATFLFNFVSFFFLIHLSTLSLINASNGVGFSIDLIHRDSLLSHFYNPSQWWENAFRRSIARIDHFKQPRKDVSSTVIANNGEYLMKISIGTPPIDVLAIADTGSDLNWVQCKPCQDCYKQVTPLFDPKSSSTYINLACNASFCEELGSQSSCSRNVCQYSYSYGDQSFTNGNLASETFTLSNSKSGRYVSLPKKVFGCGHNNNGTFDKHGSGLIGLGGGSLSLISQLGSSINGKFAYCLVPLTAEHETSTLSFGADAIVSGSGVVSTPLVSKSPITFYYLTLEGISVGTKRLRYKQSLEAAARNVEKGNIIIDSGTTLTLLPSHFYDELEAAVKDAIHLTPIDNQKELKLCYETVKDIGVPITVHFSGADVKLNTVNTFVRVDDNIVCFAIIPTDNLAIFGNIAQINFLVGYDREGGTVSFKPTDCTKH</sequence>
<keyword evidence="3" id="KW-0964">Secreted</keyword>
<dbReference type="PROSITE" id="PS51767">
    <property type="entry name" value="PEPTIDASE_A1"/>
    <property type="match status" value="1"/>
</dbReference>
<gene>
    <name evidence="11" type="ORF">NE237_013464</name>
</gene>
<protein>
    <recommendedName>
        <fullName evidence="10">Peptidase A1 domain-containing protein</fullName>
    </recommendedName>
</protein>
<evidence type="ECO:0000256" key="8">
    <source>
        <dbReference type="ARBA" id="ARBA00023180"/>
    </source>
</evidence>
<dbReference type="EMBL" id="JAMYWD010000011">
    <property type="protein sequence ID" value="KAJ4956681.1"/>
    <property type="molecule type" value="Genomic_DNA"/>
</dbReference>
<feature type="signal peptide" evidence="9">
    <location>
        <begin position="1"/>
        <end position="25"/>
    </location>
</feature>
<dbReference type="Pfam" id="PF14541">
    <property type="entry name" value="TAXi_C"/>
    <property type="match status" value="1"/>
</dbReference>
<dbReference type="InterPro" id="IPR001969">
    <property type="entry name" value="Aspartic_peptidase_AS"/>
</dbReference>
<dbReference type="FunFam" id="2.40.70.10:FF:000016">
    <property type="entry name" value="Probable aspartic protease At2g35615"/>
    <property type="match status" value="1"/>
</dbReference>
<evidence type="ECO:0000256" key="5">
    <source>
        <dbReference type="ARBA" id="ARBA00022729"/>
    </source>
</evidence>
<evidence type="ECO:0000313" key="12">
    <source>
        <dbReference type="Proteomes" id="UP001141806"/>
    </source>
</evidence>
<keyword evidence="7" id="KW-0378">Hydrolase</keyword>
<dbReference type="InterPro" id="IPR051708">
    <property type="entry name" value="Plant_Aspart_Prot_A1"/>
</dbReference>
<dbReference type="InterPro" id="IPR034161">
    <property type="entry name" value="Pepsin-like_plant"/>
</dbReference>
<dbReference type="PROSITE" id="PS00141">
    <property type="entry name" value="ASP_PROTEASE"/>
    <property type="match status" value="1"/>
</dbReference>
<evidence type="ECO:0000256" key="6">
    <source>
        <dbReference type="ARBA" id="ARBA00022750"/>
    </source>
</evidence>
<dbReference type="GO" id="GO:0005576">
    <property type="term" value="C:extracellular region"/>
    <property type="evidence" value="ECO:0007669"/>
    <property type="project" value="UniProtKB-SubCell"/>
</dbReference>
<dbReference type="SUPFAM" id="SSF50630">
    <property type="entry name" value="Acid proteases"/>
    <property type="match status" value="1"/>
</dbReference>
<dbReference type="InterPro" id="IPR032799">
    <property type="entry name" value="TAXi_C"/>
</dbReference>
<dbReference type="OrthoDB" id="2747330at2759"/>
<feature type="domain" description="Peptidase A1" evidence="10">
    <location>
        <begin position="84"/>
        <end position="423"/>
    </location>
</feature>
<evidence type="ECO:0000256" key="9">
    <source>
        <dbReference type="SAM" id="SignalP"/>
    </source>
</evidence>
<keyword evidence="5 9" id="KW-0732">Signal</keyword>
<reference evidence="11" key="1">
    <citation type="journal article" date="2023" name="Plant J.">
        <title>The genome of the king protea, Protea cynaroides.</title>
        <authorList>
            <person name="Chang J."/>
            <person name="Duong T.A."/>
            <person name="Schoeman C."/>
            <person name="Ma X."/>
            <person name="Roodt D."/>
            <person name="Barker N."/>
            <person name="Li Z."/>
            <person name="Van de Peer Y."/>
            <person name="Mizrachi E."/>
        </authorList>
    </citation>
    <scope>NUCLEOTIDE SEQUENCE</scope>
    <source>
        <tissue evidence="11">Young leaves</tissue>
    </source>
</reference>
<comment type="similarity">
    <text evidence="2">Belongs to the peptidase A1 family.</text>
</comment>
<feature type="chain" id="PRO_5040326342" description="Peptidase A1 domain-containing protein" evidence="9">
    <location>
        <begin position="26"/>
        <end position="430"/>
    </location>
</feature>
<dbReference type="PANTHER" id="PTHR47967">
    <property type="entry name" value="OS07G0603500 PROTEIN-RELATED"/>
    <property type="match status" value="1"/>
</dbReference>
<dbReference type="PANTHER" id="PTHR47967:SF128">
    <property type="entry name" value="ASPARTIC PROTEINASE CDR1-LIKE"/>
    <property type="match status" value="1"/>
</dbReference>
<evidence type="ECO:0000256" key="7">
    <source>
        <dbReference type="ARBA" id="ARBA00022801"/>
    </source>
</evidence>
<dbReference type="InterPro" id="IPR021109">
    <property type="entry name" value="Peptidase_aspartic_dom_sf"/>
</dbReference>
<organism evidence="11 12">
    <name type="scientific">Protea cynaroides</name>
    <dbReference type="NCBI Taxonomy" id="273540"/>
    <lineage>
        <taxon>Eukaryota</taxon>
        <taxon>Viridiplantae</taxon>
        <taxon>Streptophyta</taxon>
        <taxon>Embryophyta</taxon>
        <taxon>Tracheophyta</taxon>
        <taxon>Spermatophyta</taxon>
        <taxon>Magnoliopsida</taxon>
        <taxon>Proteales</taxon>
        <taxon>Proteaceae</taxon>
        <taxon>Protea</taxon>
    </lineage>
</organism>
<proteinExistence type="inferred from homology"/>
<dbReference type="CDD" id="cd05476">
    <property type="entry name" value="pepsin_A_like_plant"/>
    <property type="match status" value="1"/>
</dbReference>
<keyword evidence="6" id="KW-0064">Aspartyl protease</keyword>
<keyword evidence="12" id="KW-1185">Reference proteome</keyword>
<dbReference type="GO" id="GO:0004190">
    <property type="term" value="F:aspartic-type endopeptidase activity"/>
    <property type="evidence" value="ECO:0007669"/>
    <property type="project" value="UniProtKB-KW"/>
</dbReference>
<keyword evidence="4" id="KW-0645">Protease</keyword>
<dbReference type="GO" id="GO:0006508">
    <property type="term" value="P:proteolysis"/>
    <property type="evidence" value="ECO:0007669"/>
    <property type="project" value="UniProtKB-KW"/>
</dbReference>
<keyword evidence="8" id="KW-0325">Glycoprotein</keyword>
<evidence type="ECO:0000256" key="4">
    <source>
        <dbReference type="ARBA" id="ARBA00022670"/>
    </source>
</evidence>